<keyword evidence="3" id="KW-0637">Prenyltransferase</keyword>
<dbReference type="InterPro" id="IPR008930">
    <property type="entry name" value="Terpenoid_cyclase/PrenylTrfase"/>
</dbReference>
<sequence>MDEKLFLSTLVENYKEDDNPTDTSVQQIEVENSLRSVFKKMKDKYHKNLDELLFLFRGSHVNFLTSSLHKLSRHYEYFDSSRPWIVYWISQSISVLGHEAILKKNAMHIANYLKTCENQETGGYAGFPGGIAHLATTYAAVNAIVTLKSTEALDTIDRDKLHNFISLMKCKNGSFRMHLDGEKDVRGAYCAVSVASICNFLDDESLFDKTPEWIATCQTYEGGFGPCPNNEAHGGYTFCSVAALCLLKKSNLIKFDPLMRWLVKKQMKFEGGFCGRTNKLVDLLKFFQLANGNYQGRMKNKGCVQNSHLIFRSSNENI</sequence>
<dbReference type="GO" id="GO:0005965">
    <property type="term" value="C:protein farnesyltransferase complex"/>
    <property type="evidence" value="ECO:0007669"/>
    <property type="project" value="TreeGrafter"/>
</dbReference>
<gene>
    <name evidence="9" type="ORF">RND71_043555</name>
</gene>
<dbReference type="EMBL" id="JAVYJV010000101">
    <property type="protein sequence ID" value="KAK4336711.1"/>
    <property type="molecule type" value="Genomic_DNA"/>
</dbReference>
<dbReference type="PANTHER" id="PTHR11774:SF6">
    <property type="entry name" value="PROTEIN FARNESYLTRANSFERASE SUBUNIT BETA"/>
    <property type="match status" value="1"/>
</dbReference>
<dbReference type="PANTHER" id="PTHR11774">
    <property type="entry name" value="GERANYLGERANYL TRANSFERASE TYPE BETA SUBUNIT"/>
    <property type="match status" value="1"/>
</dbReference>
<dbReference type="Gene3D" id="1.50.10.20">
    <property type="match status" value="1"/>
</dbReference>
<dbReference type="InterPro" id="IPR001330">
    <property type="entry name" value="Prenyltrans"/>
</dbReference>
<comment type="cofactor">
    <cofactor evidence="1">
        <name>Zn(2+)</name>
        <dbReference type="ChEBI" id="CHEBI:29105"/>
    </cofactor>
</comment>
<keyword evidence="4" id="KW-0808">Transferase</keyword>
<evidence type="ECO:0000313" key="9">
    <source>
        <dbReference type="EMBL" id="KAK4336711.1"/>
    </source>
</evidence>
<keyword evidence="6" id="KW-0677">Repeat</keyword>
<evidence type="ECO:0000256" key="4">
    <source>
        <dbReference type="ARBA" id="ARBA00022679"/>
    </source>
</evidence>
<evidence type="ECO:0000313" key="10">
    <source>
        <dbReference type="Proteomes" id="UP001291623"/>
    </source>
</evidence>
<evidence type="ECO:0000256" key="1">
    <source>
        <dbReference type="ARBA" id="ARBA00001947"/>
    </source>
</evidence>
<comment type="caution">
    <text evidence="9">The sequence shown here is derived from an EMBL/GenBank/DDBJ whole genome shotgun (WGS) entry which is preliminary data.</text>
</comment>
<evidence type="ECO:0000256" key="6">
    <source>
        <dbReference type="ARBA" id="ARBA00022737"/>
    </source>
</evidence>
<dbReference type="AlphaFoldDB" id="A0AAE1QN97"/>
<keyword evidence="10" id="KW-1185">Reference proteome</keyword>
<organism evidence="9 10">
    <name type="scientific">Anisodus tanguticus</name>
    <dbReference type="NCBI Taxonomy" id="243964"/>
    <lineage>
        <taxon>Eukaryota</taxon>
        <taxon>Viridiplantae</taxon>
        <taxon>Streptophyta</taxon>
        <taxon>Embryophyta</taxon>
        <taxon>Tracheophyta</taxon>
        <taxon>Spermatophyta</taxon>
        <taxon>Magnoliopsida</taxon>
        <taxon>eudicotyledons</taxon>
        <taxon>Gunneridae</taxon>
        <taxon>Pentapetalae</taxon>
        <taxon>asterids</taxon>
        <taxon>lamiids</taxon>
        <taxon>Solanales</taxon>
        <taxon>Solanaceae</taxon>
        <taxon>Solanoideae</taxon>
        <taxon>Hyoscyameae</taxon>
        <taxon>Anisodus</taxon>
    </lineage>
</organism>
<dbReference type="GO" id="GO:0004660">
    <property type="term" value="F:protein farnesyltransferase activity"/>
    <property type="evidence" value="ECO:0007669"/>
    <property type="project" value="TreeGrafter"/>
</dbReference>
<dbReference type="Proteomes" id="UP001291623">
    <property type="component" value="Unassembled WGS sequence"/>
</dbReference>
<keyword evidence="7" id="KW-0862">Zinc</keyword>
<feature type="domain" description="Prenyltransferase alpha-alpha toroid" evidence="8">
    <location>
        <begin position="56"/>
        <end position="282"/>
    </location>
</feature>
<dbReference type="SUPFAM" id="SSF48239">
    <property type="entry name" value="Terpenoid cyclases/Protein prenyltransferases"/>
    <property type="match status" value="1"/>
</dbReference>
<dbReference type="InterPro" id="IPR045089">
    <property type="entry name" value="PGGT1B-like"/>
</dbReference>
<evidence type="ECO:0000256" key="3">
    <source>
        <dbReference type="ARBA" id="ARBA00022602"/>
    </source>
</evidence>
<proteinExistence type="inferred from homology"/>
<dbReference type="Pfam" id="PF00432">
    <property type="entry name" value="Prenyltrans"/>
    <property type="match status" value="1"/>
</dbReference>
<accession>A0AAE1QN97</accession>
<evidence type="ECO:0000256" key="7">
    <source>
        <dbReference type="ARBA" id="ARBA00022833"/>
    </source>
</evidence>
<keyword evidence="5" id="KW-0479">Metal-binding</keyword>
<protein>
    <recommendedName>
        <fullName evidence="8">Prenyltransferase alpha-alpha toroid domain-containing protein</fullName>
    </recommendedName>
</protein>
<evidence type="ECO:0000256" key="5">
    <source>
        <dbReference type="ARBA" id="ARBA00022723"/>
    </source>
</evidence>
<dbReference type="GO" id="GO:0046872">
    <property type="term" value="F:metal ion binding"/>
    <property type="evidence" value="ECO:0007669"/>
    <property type="project" value="UniProtKB-KW"/>
</dbReference>
<evidence type="ECO:0000259" key="8">
    <source>
        <dbReference type="Pfam" id="PF00432"/>
    </source>
</evidence>
<evidence type="ECO:0000256" key="2">
    <source>
        <dbReference type="ARBA" id="ARBA00010497"/>
    </source>
</evidence>
<comment type="similarity">
    <text evidence="2">Belongs to the protein prenyltransferase subunit beta family.</text>
</comment>
<reference evidence="9" key="1">
    <citation type="submission" date="2023-12" db="EMBL/GenBank/DDBJ databases">
        <title>Genome assembly of Anisodus tanguticus.</title>
        <authorList>
            <person name="Wang Y.-J."/>
        </authorList>
    </citation>
    <scope>NUCLEOTIDE SEQUENCE</scope>
    <source>
        <strain evidence="9">KB-2021</strain>
        <tissue evidence="9">Leaf</tissue>
    </source>
</reference>
<name>A0AAE1QN97_9SOLA</name>